<evidence type="ECO:0000313" key="2">
    <source>
        <dbReference type="Proteomes" id="UP000645828"/>
    </source>
</evidence>
<protein>
    <submittedName>
        <fullName evidence="1">(raccoon dog) hypothetical protein</fullName>
    </submittedName>
</protein>
<evidence type="ECO:0000313" key="1">
    <source>
        <dbReference type="EMBL" id="CAD7673139.1"/>
    </source>
</evidence>
<dbReference type="AlphaFoldDB" id="A0A811Y928"/>
<dbReference type="Proteomes" id="UP000645828">
    <property type="component" value="Unassembled WGS sequence"/>
</dbReference>
<sequence>MSLHSGCFSTRNLAQPPVTFRRKKISWQDISQTSLSCQSAFHTTNTVVSKSSDDEADELHSKCNYLSRCGFFGTNSFFIFLFPRNEIPAWLVNLLVPMCGSEQALRASVFHSAGRTARPPRSHSWKLHTKHLKKGLNGAFAFLVYGQFRDITYIHITLLPSPPSTTYITSQFRVASSQFFNSYTWLHSTKCVAIDRYRITFRAASWNEHFLETLRSSQLGIDTCFQWDFGKQSICRGDSIASTSLRSLC</sequence>
<organism evidence="1 2">
    <name type="scientific">Nyctereutes procyonoides</name>
    <name type="common">Raccoon dog</name>
    <name type="synonym">Canis procyonoides</name>
    <dbReference type="NCBI Taxonomy" id="34880"/>
    <lineage>
        <taxon>Eukaryota</taxon>
        <taxon>Metazoa</taxon>
        <taxon>Chordata</taxon>
        <taxon>Craniata</taxon>
        <taxon>Vertebrata</taxon>
        <taxon>Euteleostomi</taxon>
        <taxon>Mammalia</taxon>
        <taxon>Eutheria</taxon>
        <taxon>Laurasiatheria</taxon>
        <taxon>Carnivora</taxon>
        <taxon>Caniformia</taxon>
        <taxon>Canidae</taxon>
        <taxon>Nyctereutes</taxon>
    </lineage>
</organism>
<comment type="caution">
    <text evidence="1">The sequence shown here is derived from an EMBL/GenBank/DDBJ whole genome shotgun (WGS) entry which is preliminary data.</text>
</comment>
<keyword evidence="2" id="KW-1185">Reference proteome</keyword>
<accession>A0A811Y928</accession>
<name>A0A811Y928_NYCPR</name>
<proteinExistence type="predicted"/>
<gene>
    <name evidence="1" type="ORF">NYPRO_LOCUS5933</name>
</gene>
<reference evidence="1" key="1">
    <citation type="submission" date="2020-12" db="EMBL/GenBank/DDBJ databases">
        <authorList>
            <consortium name="Molecular Ecology Group"/>
        </authorList>
    </citation>
    <scope>NUCLEOTIDE SEQUENCE</scope>
    <source>
        <strain evidence="1">TBG_1078</strain>
    </source>
</reference>
<dbReference type="EMBL" id="CAJHUB010000670">
    <property type="protein sequence ID" value="CAD7673139.1"/>
    <property type="molecule type" value="Genomic_DNA"/>
</dbReference>